<dbReference type="Pfam" id="PF01753">
    <property type="entry name" value="zf-MYND"/>
    <property type="match status" value="1"/>
</dbReference>
<comment type="caution">
    <text evidence="6">The sequence shown here is derived from an EMBL/GenBank/DDBJ whole genome shotgun (WGS) entry which is preliminary data.</text>
</comment>
<gene>
    <name evidence="6" type="ORF">G6011_11385</name>
</gene>
<name>A0AAD4NPU4_9PLEO</name>
<dbReference type="Gene3D" id="6.10.140.2220">
    <property type="match status" value="1"/>
</dbReference>
<dbReference type="Proteomes" id="UP001199106">
    <property type="component" value="Unassembled WGS sequence"/>
</dbReference>
<sequence length="72" mass="8064">MTTTSTSLVIKELRAQLNKPDECGGCDVSSRLKDEALLACGKCKNHKYCSTLCQKKHWKIHKKVCEPVKVSD</sequence>
<feature type="domain" description="MYND-type" evidence="5">
    <location>
        <begin position="23"/>
        <end position="65"/>
    </location>
</feature>
<evidence type="ECO:0000313" key="7">
    <source>
        <dbReference type="Proteomes" id="UP001199106"/>
    </source>
</evidence>
<evidence type="ECO:0000256" key="3">
    <source>
        <dbReference type="ARBA" id="ARBA00022833"/>
    </source>
</evidence>
<organism evidence="6 7">
    <name type="scientific">Alternaria panax</name>
    <dbReference type="NCBI Taxonomy" id="48097"/>
    <lineage>
        <taxon>Eukaryota</taxon>
        <taxon>Fungi</taxon>
        <taxon>Dikarya</taxon>
        <taxon>Ascomycota</taxon>
        <taxon>Pezizomycotina</taxon>
        <taxon>Dothideomycetes</taxon>
        <taxon>Pleosporomycetidae</taxon>
        <taxon>Pleosporales</taxon>
        <taxon>Pleosporineae</taxon>
        <taxon>Pleosporaceae</taxon>
        <taxon>Alternaria</taxon>
        <taxon>Alternaria sect. Panax</taxon>
    </lineage>
</organism>
<keyword evidence="1" id="KW-0479">Metal-binding</keyword>
<evidence type="ECO:0000256" key="1">
    <source>
        <dbReference type="ARBA" id="ARBA00022723"/>
    </source>
</evidence>
<dbReference type="PROSITE" id="PS01360">
    <property type="entry name" value="ZF_MYND_1"/>
    <property type="match status" value="1"/>
</dbReference>
<evidence type="ECO:0000259" key="5">
    <source>
        <dbReference type="PROSITE" id="PS50865"/>
    </source>
</evidence>
<dbReference type="PROSITE" id="PS50865">
    <property type="entry name" value="ZF_MYND_2"/>
    <property type="match status" value="1"/>
</dbReference>
<dbReference type="SUPFAM" id="SSF144232">
    <property type="entry name" value="HIT/MYND zinc finger-like"/>
    <property type="match status" value="1"/>
</dbReference>
<keyword evidence="7" id="KW-1185">Reference proteome</keyword>
<evidence type="ECO:0000256" key="2">
    <source>
        <dbReference type="ARBA" id="ARBA00022771"/>
    </source>
</evidence>
<keyword evidence="2 4" id="KW-0863">Zinc-finger</keyword>
<proteinExistence type="predicted"/>
<accession>A0AAD4NPU4</accession>
<dbReference type="GO" id="GO:0008270">
    <property type="term" value="F:zinc ion binding"/>
    <property type="evidence" value="ECO:0007669"/>
    <property type="project" value="UniProtKB-KW"/>
</dbReference>
<evidence type="ECO:0000313" key="6">
    <source>
        <dbReference type="EMBL" id="KAG9192651.1"/>
    </source>
</evidence>
<protein>
    <recommendedName>
        <fullName evidence="5">MYND-type domain-containing protein</fullName>
    </recommendedName>
</protein>
<dbReference type="EMBL" id="JAANER010000003">
    <property type="protein sequence ID" value="KAG9192651.1"/>
    <property type="molecule type" value="Genomic_DNA"/>
</dbReference>
<keyword evidence="3" id="KW-0862">Zinc</keyword>
<evidence type="ECO:0000256" key="4">
    <source>
        <dbReference type="PROSITE-ProRule" id="PRU00134"/>
    </source>
</evidence>
<reference evidence="6" key="1">
    <citation type="submission" date="2021-07" db="EMBL/GenBank/DDBJ databases">
        <title>Genome Resource of American Ginseng Black Spot Pathogen Alternaria panax.</title>
        <authorList>
            <person name="Qiu C."/>
            <person name="Wang W."/>
            <person name="Liu Z."/>
        </authorList>
    </citation>
    <scope>NUCLEOTIDE SEQUENCE</scope>
    <source>
        <strain evidence="6">BNCC115425</strain>
    </source>
</reference>
<dbReference type="AlphaFoldDB" id="A0AAD4NPU4"/>
<dbReference type="InterPro" id="IPR002893">
    <property type="entry name" value="Znf_MYND"/>
</dbReference>